<keyword evidence="3" id="KW-1185">Reference proteome</keyword>
<proteinExistence type="predicted"/>
<dbReference type="InterPro" id="IPR016181">
    <property type="entry name" value="Acyl_CoA_acyltransferase"/>
</dbReference>
<name>A0AAE3YFS1_9MICC</name>
<dbReference type="EMBL" id="JAVDUI010000001">
    <property type="protein sequence ID" value="MDR6892619.1"/>
    <property type="molecule type" value="Genomic_DNA"/>
</dbReference>
<reference evidence="2" key="1">
    <citation type="submission" date="2023-07" db="EMBL/GenBank/DDBJ databases">
        <title>Sequencing the genomes of 1000 actinobacteria strains.</title>
        <authorList>
            <person name="Klenk H.-P."/>
        </authorList>
    </citation>
    <scope>NUCLEOTIDE SEQUENCE</scope>
    <source>
        <strain evidence="2">DSM 13988</strain>
    </source>
</reference>
<sequence length="326" mass="34146">MTVTYREWKDGDDLALLELWPDAGDHQSLVDRALLQGRSDAPFARGIVAEDEGIPVAAGSVAVSPLHPERAWIYVEVAPQVRRQGIGAELARRLAAELSSAASSGASPTAQLKARWASAGNPGAERLAARLGLETIQVSRQVEVAPKAVPFPDFEDASAGTRHVTDIATGSVELTLAAQRFYDAVHASWDPAVTTPGQIARMLLSPQAGAHGALVVRSGSPLPEDAPEGARAGAIRAFAISYAQERAEPGDEAADVLIGWDPETDEDTQIRAIADLLGVMAAERPVSVEVDSSMAPLVRVLAALEKDGTARVTSSTTIAATRGEGA</sequence>
<feature type="domain" description="N-acetyltransferase" evidence="1">
    <location>
        <begin position="3"/>
        <end position="152"/>
    </location>
</feature>
<accession>A0AAE3YFS1</accession>
<evidence type="ECO:0000313" key="3">
    <source>
        <dbReference type="Proteomes" id="UP001247307"/>
    </source>
</evidence>
<dbReference type="AlphaFoldDB" id="A0AAE3YFS1"/>
<comment type="caution">
    <text evidence="2">The sequence shown here is derived from an EMBL/GenBank/DDBJ whole genome shotgun (WGS) entry which is preliminary data.</text>
</comment>
<dbReference type="RefSeq" id="WP_309851912.1">
    <property type="nucleotide sequence ID" value="NZ_BAAAIU010000020.1"/>
</dbReference>
<protein>
    <submittedName>
        <fullName evidence="2">GNAT superfamily N-acetyltransferase</fullName>
    </submittedName>
</protein>
<evidence type="ECO:0000313" key="2">
    <source>
        <dbReference type="EMBL" id="MDR6892619.1"/>
    </source>
</evidence>
<dbReference type="Proteomes" id="UP001247307">
    <property type="component" value="Unassembled WGS sequence"/>
</dbReference>
<gene>
    <name evidence="2" type="ORF">J2S35_001559</name>
</gene>
<dbReference type="InterPro" id="IPR000182">
    <property type="entry name" value="GNAT_dom"/>
</dbReference>
<evidence type="ECO:0000259" key="1">
    <source>
        <dbReference type="PROSITE" id="PS51186"/>
    </source>
</evidence>
<dbReference type="SUPFAM" id="SSF55729">
    <property type="entry name" value="Acyl-CoA N-acyltransferases (Nat)"/>
    <property type="match status" value="1"/>
</dbReference>
<dbReference type="GO" id="GO:0016747">
    <property type="term" value="F:acyltransferase activity, transferring groups other than amino-acyl groups"/>
    <property type="evidence" value="ECO:0007669"/>
    <property type="project" value="InterPro"/>
</dbReference>
<dbReference type="Pfam" id="PF00583">
    <property type="entry name" value="Acetyltransf_1"/>
    <property type="match status" value="1"/>
</dbReference>
<dbReference type="PROSITE" id="PS51186">
    <property type="entry name" value="GNAT"/>
    <property type="match status" value="1"/>
</dbReference>
<dbReference type="Gene3D" id="3.40.630.30">
    <property type="match status" value="1"/>
</dbReference>
<organism evidence="2 3">
    <name type="scientific">Falsarthrobacter nasiphocae</name>
    <dbReference type="NCBI Taxonomy" id="189863"/>
    <lineage>
        <taxon>Bacteria</taxon>
        <taxon>Bacillati</taxon>
        <taxon>Actinomycetota</taxon>
        <taxon>Actinomycetes</taxon>
        <taxon>Micrococcales</taxon>
        <taxon>Micrococcaceae</taxon>
        <taxon>Falsarthrobacter</taxon>
    </lineage>
</organism>
<dbReference type="CDD" id="cd04301">
    <property type="entry name" value="NAT_SF"/>
    <property type="match status" value="1"/>
</dbReference>